<dbReference type="Pfam" id="PF01484">
    <property type="entry name" value="Col_cuticle_N"/>
    <property type="match status" value="1"/>
</dbReference>
<evidence type="ECO:0000259" key="2">
    <source>
        <dbReference type="SMART" id="SM01088"/>
    </source>
</evidence>
<proteinExistence type="predicted"/>
<reference evidence="4" key="1">
    <citation type="submission" date="2022-11" db="UniProtKB">
        <authorList>
            <consortium name="WormBaseParasite"/>
        </authorList>
    </citation>
    <scope>IDENTIFICATION</scope>
</reference>
<dbReference type="SMART" id="SM01088">
    <property type="entry name" value="Col_cuticle_N"/>
    <property type="match status" value="1"/>
</dbReference>
<dbReference type="GO" id="GO:0042302">
    <property type="term" value="F:structural constituent of cuticle"/>
    <property type="evidence" value="ECO:0007669"/>
    <property type="project" value="InterPro"/>
</dbReference>
<accession>A0A914CW76</accession>
<dbReference type="InterPro" id="IPR002486">
    <property type="entry name" value="Col_cuticle_N"/>
</dbReference>
<keyword evidence="3" id="KW-1185">Reference proteome</keyword>
<feature type="domain" description="Nematode cuticle collagen N-terminal" evidence="2">
    <location>
        <begin position="2"/>
        <end position="42"/>
    </location>
</feature>
<sequence length="44" mass="5060">MTSLAAIIAGPMLFNYVQYIQSSLQEELDFCSHHTHGLWGEYEK</sequence>
<name>A0A914CW76_9BILA</name>
<keyword evidence="1" id="KW-0677">Repeat</keyword>
<organism evidence="3 4">
    <name type="scientific">Acrobeloides nanus</name>
    <dbReference type="NCBI Taxonomy" id="290746"/>
    <lineage>
        <taxon>Eukaryota</taxon>
        <taxon>Metazoa</taxon>
        <taxon>Ecdysozoa</taxon>
        <taxon>Nematoda</taxon>
        <taxon>Chromadorea</taxon>
        <taxon>Rhabditida</taxon>
        <taxon>Tylenchina</taxon>
        <taxon>Cephalobomorpha</taxon>
        <taxon>Cephaloboidea</taxon>
        <taxon>Cephalobidae</taxon>
        <taxon>Acrobeloides</taxon>
    </lineage>
</organism>
<dbReference type="WBParaSite" id="ACRNAN_scaffold14825.g10071.t1">
    <property type="protein sequence ID" value="ACRNAN_scaffold14825.g10071.t1"/>
    <property type="gene ID" value="ACRNAN_scaffold14825.g10071"/>
</dbReference>
<evidence type="ECO:0000313" key="4">
    <source>
        <dbReference type="WBParaSite" id="ACRNAN_scaffold14825.g10071.t1"/>
    </source>
</evidence>
<dbReference type="AlphaFoldDB" id="A0A914CW76"/>
<dbReference type="Proteomes" id="UP000887540">
    <property type="component" value="Unplaced"/>
</dbReference>
<protein>
    <submittedName>
        <fullName evidence="4">Nematode cuticle collagen N-terminal domain-containing protein</fullName>
    </submittedName>
</protein>
<evidence type="ECO:0000313" key="3">
    <source>
        <dbReference type="Proteomes" id="UP000887540"/>
    </source>
</evidence>
<evidence type="ECO:0000256" key="1">
    <source>
        <dbReference type="ARBA" id="ARBA00022737"/>
    </source>
</evidence>